<dbReference type="InterPro" id="IPR035901">
    <property type="entry name" value="GIY-YIG_endonuc_sf"/>
</dbReference>
<protein>
    <submittedName>
        <fullName evidence="4">Uncharacterized protein LOC121394168</fullName>
    </submittedName>
</protein>
<gene>
    <name evidence="4" type="primary">LOC121394168</name>
</gene>
<dbReference type="PROSITE" id="PS50164">
    <property type="entry name" value="GIY_YIG"/>
    <property type="match status" value="1"/>
</dbReference>
<proteinExistence type="predicted"/>
<dbReference type="Pfam" id="PF26215">
    <property type="entry name" value="HTH_animal"/>
    <property type="match status" value="1"/>
</dbReference>
<dbReference type="PANTHER" id="PTHR21301:SF12">
    <property type="match status" value="1"/>
</dbReference>
<feature type="domain" description="GIY-YIG" evidence="1">
    <location>
        <begin position="588"/>
        <end position="691"/>
    </location>
</feature>
<dbReference type="CDD" id="cd10442">
    <property type="entry name" value="GIY-YIG_PLEs"/>
    <property type="match status" value="1"/>
</dbReference>
<dbReference type="PANTHER" id="PTHR21301">
    <property type="entry name" value="REVERSE TRANSCRIPTASE"/>
    <property type="match status" value="1"/>
</dbReference>
<dbReference type="InterPro" id="IPR000477">
    <property type="entry name" value="RT_dom"/>
</dbReference>
<keyword evidence="3" id="KW-1185">Reference proteome</keyword>
<organism evidence="3 4">
    <name type="scientific">Xenopus laevis</name>
    <name type="common">African clawed frog</name>
    <dbReference type="NCBI Taxonomy" id="8355"/>
    <lineage>
        <taxon>Eukaryota</taxon>
        <taxon>Metazoa</taxon>
        <taxon>Chordata</taxon>
        <taxon>Craniata</taxon>
        <taxon>Vertebrata</taxon>
        <taxon>Euteleostomi</taxon>
        <taxon>Amphibia</taxon>
        <taxon>Batrachia</taxon>
        <taxon>Anura</taxon>
        <taxon>Pipoidea</taxon>
        <taxon>Pipidae</taxon>
        <taxon>Xenopodinae</taxon>
        <taxon>Xenopus</taxon>
        <taxon>Xenopus</taxon>
    </lineage>
</organism>
<reference evidence="4" key="1">
    <citation type="submission" date="2025-08" db="UniProtKB">
        <authorList>
            <consortium name="RefSeq"/>
        </authorList>
    </citation>
    <scope>IDENTIFICATION</scope>
    <source>
        <strain evidence="4">J_2021</strain>
        <tissue evidence="4">Erythrocytes</tissue>
    </source>
</reference>
<accession>A0A8J1KSI6</accession>
<evidence type="ECO:0000313" key="4">
    <source>
        <dbReference type="RefSeq" id="XP_041420270.1"/>
    </source>
</evidence>
<dbReference type="OrthoDB" id="9906912at2759"/>
<dbReference type="InterPro" id="IPR058912">
    <property type="entry name" value="HTH_animal"/>
</dbReference>
<dbReference type="RefSeq" id="XP_041420270.1">
    <property type="nucleotide sequence ID" value="XM_041564336.1"/>
</dbReference>
<feature type="domain" description="Reverse transcriptase" evidence="2">
    <location>
        <begin position="60"/>
        <end position="384"/>
    </location>
</feature>
<evidence type="ECO:0000313" key="3">
    <source>
        <dbReference type="Proteomes" id="UP000186698"/>
    </source>
</evidence>
<evidence type="ECO:0000259" key="1">
    <source>
        <dbReference type="PROSITE" id="PS50164"/>
    </source>
</evidence>
<sequence>MNFSGVKPNTAMPDLKLPILKKKSTFIPDVTCGALEMFTQVVTEEVKKVWGNNSGVRNNLNYEERKALTTLKNNKDIVIKKADKGGAVVIMDISAYRTEVMRQLETPGHYSLIESDPTIKLKTLIDTMVFDAYTAGTIDKSTKEYLITDFPRIPMLYILPKIHKTLENPPGRPIVSGIGSVLEPLSKLVDRHLQGLVCNLPTCLKDTNELLLKLDKVHNISPGIWLCSIDIQSLFTSIPQDEGIKCVEDALLETNLSNSYVYFLIDCLEIVLKKNYFKFDDLFYWQKQGTSMGSAVAPSLANLFVYDLENKLFLREPYLQYIRCYYRYVDDILILWDGPLEAFNNMVDTANEAHNTVKFTSESSNQTISFLDVQIKIENGGLCTDLYRKPMDRNNLLHSKSFHNPRTLDAIPKGQFMRAKKIASSEVGYKHASSDLTERFLQRGYPKGKLKAVVEEVKGMDRAALLQPKQKQGETDRLTFVSTYDKRSKKVEKIVKQYWPLLQTDAIFGKVFSNPPRFSYKKGKSIRDTLCAISRVDNSNTVFKGTPKVGTYPCMNCNCCNSIIKGPCINHPITGEVIKLKSYATCKTSHVIYALKCPCGKMYVGKTIRSVSTRIKEHKGNIRNFKNDTYTDTPVARHFDTVKHNVCQLKWIVLETVAKPSRGGDHNLILLQREARWIKRLDSAYPKGLNEQCNLSCFL</sequence>
<name>A0A8J1KSI6_XENLA</name>
<dbReference type="KEGG" id="xla:121394168"/>
<evidence type="ECO:0000259" key="2">
    <source>
        <dbReference type="PROSITE" id="PS50878"/>
    </source>
</evidence>
<dbReference type="InterPro" id="IPR000305">
    <property type="entry name" value="GIY-YIG_endonuc"/>
</dbReference>
<dbReference type="Gene3D" id="3.40.1440.10">
    <property type="entry name" value="GIY-YIG endonuclease"/>
    <property type="match status" value="1"/>
</dbReference>
<dbReference type="PROSITE" id="PS50878">
    <property type="entry name" value="RT_POL"/>
    <property type="match status" value="1"/>
</dbReference>
<dbReference type="Pfam" id="PF00078">
    <property type="entry name" value="RVT_1"/>
    <property type="match status" value="1"/>
</dbReference>
<dbReference type="GeneID" id="121394168"/>
<dbReference type="AlphaFoldDB" id="A0A8J1KSI6"/>
<dbReference type="Proteomes" id="UP000186698">
    <property type="component" value="Chromosome 5S"/>
</dbReference>